<sequence length="214" mass="23735">MRNLSVYTQVVSVTVLFFIMGMAIMGSMSKESFANDKATTDKLPASPAIAFETIAELENWVIVNDTVMGGRSRAQMQLQDNMLVFSGTLSLKNNGGFASIRRVYDPKSWLTNQAIQIKVIGDGRDYQFRLLTNRFMDGVAYVANFETVKGEETTLSFTAADFTPQFRGRLVKGAPQLSFEDIQQLGFMLADSRPGEFALKVASIEQALRMASIQ</sequence>
<keyword evidence="2" id="KW-0812">Transmembrane</keyword>
<dbReference type="SUPFAM" id="SSF49785">
    <property type="entry name" value="Galactose-binding domain-like"/>
    <property type="match status" value="1"/>
</dbReference>
<evidence type="ECO:0000313" key="5">
    <source>
        <dbReference type="Proteomes" id="UP001595897"/>
    </source>
</evidence>
<name>A0ABV9LYW2_9ALTE</name>
<dbReference type="PANTHER" id="PTHR13194:SF19">
    <property type="entry name" value="NAD(P)-BINDING ROSSMANN-FOLD SUPERFAMILY PROTEIN"/>
    <property type="match status" value="1"/>
</dbReference>
<comment type="similarity">
    <text evidence="1">Belongs to the CIA30 family.</text>
</comment>
<keyword evidence="2" id="KW-0472">Membrane</keyword>
<dbReference type="InterPro" id="IPR008979">
    <property type="entry name" value="Galactose-bd-like_sf"/>
</dbReference>
<comment type="caution">
    <text evidence="4">The sequence shown here is derived from an EMBL/GenBank/DDBJ whole genome shotgun (WGS) entry which is preliminary data.</text>
</comment>
<protein>
    <submittedName>
        <fullName evidence="4">CIA30 family protein</fullName>
    </submittedName>
</protein>
<dbReference type="InterPro" id="IPR039131">
    <property type="entry name" value="NDUFAF1"/>
</dbReference>
<dbReference type="InterPro" id="IPR013857">
    <property type="entry name" value="NADH-UbQ_OxRdtase-assoc_prot30"/>
</dbReference>
<dbReference type="RefSeq" id="WP_382409798.1">
    <property type="nucleotide sequence ID" value="NZ_JBHSGU010000009.1"/>
</dbReference>
<dbReference type="PANTHER" id="PTHR13194">
    <property type="entry name" value="COMPLEX I INTERMEDIATE-ASSOCIATED PROTEIN 30"/>
    <property type="match status" value="1"/>
</dbReference>
<dbReference type="Pfam" id="PF08547">
    <property type="entry name" value="CIA30"/>
    <property type="match status" value="1"/>
</dbReference>
<keyword evidence="2" id="KW-1133">Transmembrane helix</keyword>
<organism evidence="4 5">
    <name type="scientific">Glaciecola siphonariae</name>
    <dbReference type="NCBI Taxonomy" id="521012"/>
    <lineage>
        <taxon>Bacteria</taxon>
        <taxon>Pseudomonadati</taxon>
        <taxon>Pseudomonadota</taxon>
        <taxon>Gammaproteobacteria</taxon>
        <taxon>Alteromonadales</taxon>
        <taxon>Alteromonadaceae</taxon>
        <taxon>Glaciecola</taxon>
    </lineage>
</organism>
<reference evidence="5" key="1">
    <citation type="journal article" date="2019" name="Int. J. Syst. Evol. Microbiol.">
        <title>The Global Catalogue of Microorganisms (GCM) 10K type strain sequencing project: providing services to taxonomists for standard genome sequencing and annotation.</title>
        <authorList>
            <consortium name="The Broad Institute Genomics Platform"/>
            <consortium name="The Broad Institute Genome Sequencing Center for Infectious Disease"/>
            <person name="Wu L."/>
            <person name="Ma J."/>
        </authorList>
    </citation>
    <scope>NUCLEOTIDE SEQUENCE [LARGE SCALE GENOMIC DNA]</scope>
    <source>
        <strain evidence="5">KACC 12507</strain>
    </source>
</reference>
<gene>
    <name evidence="4" type="ORF">ACFO4O_14485</name>
</gene>
<proteinExistence type="inferred from homology"/>
<keyword evidence="5" id="KW-1185">Reference proteome</keyword>
<evidence type="ECO:0000256" key="2">
    <source>
        <dbReference type="SAM" id="Phobius"/>
    </source>
</evidence>
<feature type="domain" description="NADH:ubiquinone oxidoreductase intermediate-associated protein 30" evidence="3">
    <location>
        <begin position="50"/>
        <end position="201"/>
    </location>
</feature>
<evidence type="ECO:0000313" key="4">
    <source>
        <dbReference type="EMBL" id="MFC4701374.1"/>
    </source>
</evidence>
<evidence type="ECO:0000259" key="3">
    <source>
        <dbReference type="Pfam" id="PF08547"/>
    </source>
</evidence>
<feature type="transmembrane region" description="Helical" evidence="2">
    <location>
        <begin position="6"/>
        <end position="25"/>
    </location>
</feature>
<dbReference type="Proteomes" id="UP001595897">
    <property type="component" value="Unassembled WGS sequence"/>
</dbReference>
<accession>A0ABV9LYW2</accession>
<dbReference type="EMBL" id="JBHSGU010000009">
    <property type="protein sequence ID" value="MFC4701374.1"/>
    <property type="molecule type" value="Genomic_DNA"/>
</dbReference>
<evidence type="ECO:0000256" key="1">
    <source>
        <dbReference type="ARBA" id="ARBA00007884"/>
    </source>
</evidence>